<feature type="region of interest" description="Disordered" evidence="1">
    <location>
        <begin position="304"/>
        <end position="323"/>
    </location>
</feature>
<proteinExistence type="predicted"/>
<name>A0AAN8S3C3_POLSC</name>
<evidence type="ECO:0000313" key="2">
    <source>
        <dbReference type="EMBL" id="KAK6629900.1"/>
    </source>
</evidence>
<sequence>MFEQLSGLSDLNSDITDRNVEDILKEAEELIDNSSSSKFEEFKVENDVLPESRLSLSQRVDIKQSKVDECVTKNEETSIQRDSTSSEQDMLKTSENLESLSPSKKNELKLQYLPKKQTFLPGNSINHIKSTIDSLKEFSCAIEKQFSERQTSPSSSSSRETNNRLNICRDKEKEITVDLLARTDNGVTKSCSKTNLDMPRSFKSKDKGEETLGIDKSLKILNCFERLYKDRPLRLSGNVKKPIKNEKISRLGTKKKVQSFKPSGNLCNKNNKNLERAHEVKKKPLAKNTERCAEIENQSDTSCSKELQADLTSDKQNEPEKSDFNFTSQMSLDNYCKYKALSKEVFCTLNENHSPYVFNPHKTEEKLLWRLLEDMTEIKSSTMYYLKFYINTLLDRLVLCYAEQEQTHHNCSTSLARTFNASYASLAVGCMYCAGRTKPCRPVSRNSIV</sequence>
<reference evidence="2 3" key="1">
    <citation type="submission" date="2023-10" db="EMBL/GenBank/DDBJ databases">
        <title>Genomes of two closely related lineages of the louse Polyplax serrata with different host specificities.</title>
        <authorList>
            <person name="Martinu J."/>
            <person name="Tarabai H."/>
            <person name="Stefka J."/>
            <person name="Hypsa V."/>
        </authorList>
    </citation>
    <scope>NUCLEOTIDE SEQUENCE [LARGE SCALE GENOMIC DNA]</scope>
    <source>
        <strain evidence="2">HR10_N</strain>
    </source>
</reference>
<feature type="region of interest" description="Disordered" evidence="1">
    <location>
        <begin position="146"/>
        <end position="165"/>
    </location>
</feature>
<gene>
    <name evidence="2" type="ORF">RUM43_003721</name>
</gene>
<evidence type="ECO:0000313" key="3">
    <source>
        <dbReference type="Proteomes" id="UP001372834"/>
    </source>
</evidence>
<feature type="region of interest" description="Disordered" evidence="1">
    <location>
        <begin position="71"/>
        <end position="103"/>
    </location>
</feature>
<dbReference type="EMBL" id="JAWJWE010000036">
    <property type="protein sequence ID" value="KAK6629900.1"/>
    <property type="molecule type" value="Genomic_DNA"/>
</dbReference>
<dbReference type="Proteomes" id="UP001372834">
    <property type="component" value="Unassembled WGS sequence"/>
</dbReference>
<dbReference type="AlphaFoldDB" id="A0AAN8S3C3"/>
<evidence type="ECO:0000256" key="1">
    <source>
        <dbReference type="SAM" id="MobiDB-lite"/>
    </source>
</evidence>
<organism evidence="2 3">
    <name type="scientific">Polyplax serrata</name>
    <name type="common">Common mouse louse</name>
    <dbReference type="NCBI Taxonomy" id="468196"/>
    <lineage>
        <taxon>Eukaryota</taxon>
        <taxon>Metazoa</taxon>
        <taxon>Ecdysozoa</taxon>
        <taxon>Arthropoda</taxon>
        <taxon>Hexapoda</taxon>
        <taxon>Insecta</taxon>
        <taxon>Pterygota</taxon>
        <taxon>Neoptera</taxon>
        <taxon>Paraneoptera</taxon>
        <taxon>Psocodea</taxon>
        <taxon>Troctomorpha</taxon>
        <taxon>Phthiraptera</taxon>
        <taxon>Anoplura</taxon>
        <taxon>Polyplacidae</taxon>
        <taxon>Polyplax</taxon>
    </lineage>
</organism>
<comment type="caution">
    <text evidence="2">The sequence shown here is derived from an EMBL/GenBank/DDBJ whole genome shotgun (WGS) entry which is preliminary data.</text>
</comment>
<accession>A0AAN8S3C3</accession>
<feature type="compositionally biased region" description="Basic and acidic residues" evidence="1">
    <location>
        <begin position="312"/>
        <end position="323"/>
    </location>
</feature>
<protein>
    <submittedName>
        <fullName evidence="2">Uncharacterized protein</fullName>
    </submittedName>
</protein>
<feature type="compositionally biased region" description="Polar residues" evidence="1">
    <location>
        <begin position="80"/>
        <end position="103"/>
    </location>
</feature>